<organism evidence="1">
    <name type="scientific">Arabidopsis thaliana</name>
    <name type="common">Mouse-ear cress</name>
    <dbReference type="NCBI Taxonomy" id="3702"/>
    <lineage>
        <taxon>Eukaryota</taxon>
        <taxon>Viridiplantae</taxon>
        <taxon>Streptophyta</taxon>
        <taxon>Embryophyta</taxon>
        <taxon>Tracheophyta</taxon>
        <taxon>Spermatophyta</taxon>
        <taxon>Magnoliopsida</taxon>
        <taxon>eudicotyledons</taxon>
        <taxon>Gunneridae</taxon>
        <taxon>Pentapetalae</taxon>
        <taxon>rosids</taxon>
        <taxon>malvids</taxon>
        <taxon>Brassicales</taxon>
        <taxon>Brassicaceae</taxon>
        <taxon>Camelineae</taxon>
        <taxon>Arabidopsis</taxon>
    </lineage>
</organism>
<name>Q9C7M9_ARATH</name>
<dbReference type="AlphaFoldDB" id="Q9C7M9"/>
<protein>
    <submittedName>
        <fullName evidence="1">Uncharacterized protein F1O3.2</fullName>
    </submittedName>
</protein>
<accession>Q9C7M9</accession>
<reference key="1">
    <citation type="journal article" date="2000" name="Nature">
        <title>Sequence and analysis of chromosome 1 of the plant Arabidopsis thaliana.</title>
        <authorList>
            <person name="Theologis A."/>
            <person name="Ecker J.R."/>
            <person name="Palm C.J."/>
            <person name="Federspiel N.A."/>
            <person name="Kaul S."/>
            <person name="White O."/>
            <person name="Alonso J."/>
            <person name="Altafi H."/>
            <person name="Araujo R."/>
            <person name="Bowman C.L."/>
            <person name="Brooks S.Y."/>
            <person name="Buehler E."/>
            <person name="Chan A."/>
            <person name="Chao Q."/>
            <person name="Chen H."/>
            <person name="Cheuk R.F."/>
            <person name="Chin C.W."/>
            <person name="Chung M.K."/>
            <person name="Conn L."/>
            <person name="Conway A.B."/>
            <person name="Conway A.R."/>
            <person name="Creasy T.H."/>
            <person name="Dewar K."/>
            <person name="Dunn P."/>
            <person name="Etgu P."/>
            <person name="Feldblyum T.V."/>
            <person name="Feng J."/>
            <person name="Fong B."/>
            <person name="Fujii C.Y."/>
            <person name="Gill J.E."/>
            <person name="Goldsmith A.D."/>
            <person name="Haas B."/>
            <person name="Hansen N.F."/>
            <person name="Hughes B."/>
            <person name="Huizar L."/>
            <person name="Hunter J.L."/>
            <person name="Jenkins J."/>
            <person name="Johnson-Hopson C."/>
            <person name="Khan S."/>
            <person name="Khaykin E."/>
            <person name="Kim C.J."/>
            <person name="Koo H.L."/>
            <person name="Kremenetskaia I."/>
            <person name="Kurtz D.B."/>
            <person name="Kwan A."/>
            <person name="Lam B."/>
            <person name="Langin-Hooper S."/>
            <person name="Lee A."/>
            <person name="Lee J.M."/>
            <person name="Lenz C.A."/>
            <person name="Li J.H."/>
            <person name="Li Y."/>
            <person name="Lin X."/>
            <person name="Liu S.X."/>
            <person name="Liu Z.A."/>
            <person name="Luros J.S."/>
            <person name="Maiti R."/>
            <person name="Marziali A."/>
            <person name="Militscher J."/>
            <person name="Miranda M."/>
            <person name="Nguyen M."/>
            <person name="Nierman W.C."/>
            <person name="Osborne B.I."/>
            <person name="Pai G."/>
            <person name="Peterson J."/>
            <person name="Pham P.K."/>
            <person name="Rizzo M."/>
            <person name="Rooney T."/>
            <person name="Rowley D."/>
            <person name="Sakano H."/>
            <person name="Salzberg S.L."/>
            <person name="Schwartz J.R."/>
            <person name="Shinn P."/>
            <person name="Southwick A.M."/>
            <person name="Sun H."/>
            <person name="Tallon L.J."/>
            <person name="Tambunga G."/>
            <person name="Toriumi M.J."/>
            <person name="Town C.D."/>
            <person name="Utterback T."/>
            <person name="Van Aken S."/>
            <person name="Vaysberg M."/>
            <person name="Vysotskaia V.S."/>
            <person name="Walker M."/>
            <person name="Wu D."/>
            <person name="Yu G."/>
            <person name="Fraser C.M."/>
            <person name="Venter J.C."/>
            <person name="Davis R.W."/>
        </authorList>
    </citation>
    <scope>NUCLEOTIDE SEQUENCE [LARGE SCALE GENOMIC DNA]</scope>
    <source>
        <strain>cv. Columbia</strain>
    </source>
</reference>
<reference evidence="1" key="2">
    <citation type="submission" date="2000-05" db="EMBL/GenBank/DDBJ databases">
        <title>Arabidopsis thaliana chromosome 1 BAC F1O3 genomic sequence.</title>
        <authorList>
            <person name="Lin X."/>
            <person name="Kaul S."/>
            <person name="Town C.D."/>
            <person name="Benito M."/>
            <person name="Creasy T.H."/>
            <person name="Haas B.J."/>
            <person name="Wu D."/>
            <person name="Maiti R."/>
            <person name="Ronning C.M."/>
            <person name="Koo H."/>
            <person name="Fujii C.Y."/>
            <person name="Utterback T.R."/>
            <person name="Barnstead M.E."/>
            <person name="Bowman C.L."/>
            <person name="White O."/>
            <person name="Nierman W.C."/>
            <person name="Fraser C.M."/>
        </authorList>
    </citation>
    <scope>NUCLEOTIDE SEQUENCE</scope>
</reference>
<dbReference type="EMBL" id="AC068901">
    <property type="protein sequence ID" value="AAG50896.1"/>
    <property type="molecule type" value="Genomic_DNA"/>
</dbReference>
<dbReference type="PIR" id="G86487">
    <property type="entry name" value="G86487"/>
</dbReference>
<proteinExistence type="predicted"/>
<reference evidence="1" key="3">
    <citation type="submission" date="2001-01" db="EMBL/GenBank/DDBJ databases">
        <authorList>
            <person name="Town C.D."/>
            <person name="Kaul S."/>
        </authorList>
    </citation>
    <scope>NUCLEOTIDE SEQUENCE</scope>
</reference>
<gene>
    <name evidence="1" type="primary">F1O3.2</name>
</gene>
<sequence length="42" mass="4891">MDPPTFRRWALGIGPARYRRKVKLSGEQLIFVDGGCDIYFPY</sequence>
<evidence type="ECO:0000313" key="1">
    <source>
        <dbReference type="EMBL" id="AAG50896.1"/>
    </source>
</evidence>